<dbReference type="SUPFAM" id="SSF55729">
    <property type="entry name" value="Acyl-CoA N-acyltransferases (Nat)"/>
    <property type="match status" value="1"/>
</dbReference>
<protein>
    <submittedName>
        <fullName evidence="2">Acetyltransferase, GNAT superfamily protein</fullName>
    </submittedName>
</protein>
<keyword evidence="2" id="KW-0808">Transferase</keyword>
<organism evidence="2 3">
    <name type="scientific">Acanthamoeba castellanii (strain ATCC 30010 / Neff)</name>
    <dbReference type="NCBI Taxonomy" id="1257118"/>
    <lineage>
        <taxon>Eukaryota</taxon>
        <taxon>Amoebozoa</taxon>
        <taxon>Discosea</taxon>
        <taxon>Longamoebia</taxon>
        <taxon>Centramoebida</taxon>
        <taxon>Acanthamoebidae</taxon>
        <taxon>Acanthamoeba</taxon>
    </lineage>
</organism>
<dbReference type="Pfam" id="PF00583">
    <property type="entry name" value="Acetyltransf_1"/>
    <property type="match status" value="1"/>
</dbReference>
<dbReference type="CDD" id="cd04301">
    <property type="entry name" value="NAT_SF"/>
    <property type="match status" value="1"/>
</dbReference>
<dbReference type="GeneID" id="14913512"/>
<name>L8GIE7_ACACF</name>
<accession>L8GIE7</accession>
<dbReference type="InterPro" id="IPR000182">
    <property type="entry name" value="GNAT_dom"/>
</dbReference>
<dbReference type="Gene3D" id="3.40.630.30">
    <property type="match status" value="1"/>
</dbReference>
<dbReference type="VEuPathDB" id="AmoebaDB:ACA1_094230"/>
<evidence type="ECO:0000259" key="1">
    <source>
        <dbReference type="PROSITE" id="PS51186"/>
    </source>
</evidence>
<gene>
    <name evidence="2" type="ORF">ACA1_094230</name>
</gene>
<evidence type="ECO:0000313" key="2">
    <source>
        <dbReference type="EMBL" id="ELR12865.1"/>
    </source>
</evidence>
<dbReference type="InterPro" id="IPR016181">
    <property type="entry name" value="Acyl_CoA_acyltransferase"/>
</dbReference>
<feature type="domain" description="N-acetyltransferase" evidence="1">
    <location>
        <begin position="1"/>
        <end position="174"/>
    </location>
</feature>
<dbReference type="PROSITE" id="PS51186">
    <property type="entry name" value="GNAT"/>
    <property type="match status" value="1"/>
</dbReference>
<dbReference type="EMBL" id="KB008103">
    <property type="protein sequence ID" value="ELR12865.1"/>
    <property type="molecule type" value="Genomic_DNA"/>
</dbReference>
<dbReference type="Proteomes" id="UP000011083">
    <property type="component" value="Unassembled WGS sequence"/>
</dbReference>
<evidence type="ECO:0000313" key="3">
    <source>
        <dbReference type="Proteomes" id="UP000011083"/>
    </source>
</evidence>
<dbReference type="KEGG" id="acan:ACA1_094230"/>
<dbReference type="AlphaFoldDB" id="L8GIE7"/>
<reference evidence="2 3" key="1">
    <citation type="journal article" date="2013" name="Genome Biol.">
        <title>Genome of Acanthamoeba castellanii highlights extensive lateral gene transfer and early evolution of tyrosine kinase signaling.</title>
        <authorList>
            <person name="Clarke M."/>
            <person name="Lohan A.J."/>
            <person name="Liu B."/>
            <person name="Lagkouvardos I."/>
            <person name="Roy S."/>
            <person name="Zafar N."/>
            <person name="Bertelli C."/>
            <person name="Schilde C."/>
            <person name="Kianianmomeni A."/>
            <person name="Burglin T.R."/>
            <person name="Frech C."/>
            <person name="Turcotte B."/>
            <person name="Kopec K.O."/>
            <person name="Synnott J.M."/>
            <person name="Choo C."/>
            <person name="Paponov I."/>
            <person name="Finkler A."/>
            <person name="Soon Heng Tan C."/>
            <person name="Hutchins A.P."/>
            <person name="Weinmeier T."/>
            <person name="Rattei T."/>
            <person name="Chu J.S."/>
            <person name="Gimenez G."/>
            <person name="Irimia M."/>
            <person name="Rigden D.J."/>
            <person name="Fitzpatrick D.A."/>
            <person name="Lorenzo-Morales J."/>
            <person name="Bateman A."/>
            <person name="Chiu C.H."/>
            <person name="Tang P."/>
            <person name="Hegemann P."/>
            <person name="Fromm H."/>
            <person name="Raoult D."/>
            <person name="Greub G."/>
            <person name="Miranda-Saavedra D."/>
            <person name="Chen N."/>
            <person name="Nash P."/>
            <person name="Ginger M.L."/>
            <person name="Horn M."/>
            <person name="Schaap P."/>
            <person name="Caler L."/>
            <person name="Loftus B."/>
        </authorList>
    </citation>
    <scope>NUCLEOTIDE SEQUENCE [LARGE SCALE GENOMIC DNA]</scope>
    <source>
        <strain evidence="2 3">Neff</strain>
    </source>
</reference>
<dbReference type="GO" id="GO:0016747">
    <property type="term" value="F:acyltransferase activity, transferring groups other than amino-acyl groups"/>
    <property type="evidence" value="ECO:0007669"/>
    <property type="project" value="InterPro"/>
</dbReference>
<keyword evidence="3" id="KW-1185">Reference proteome</keyword>
<dbReference type="RefSeq" id="XP_004334878.1">
    <property type="nucleotide sequence ID" value="XM_004334830.1"/>
</dbReference>
<sequence length="178" mass="20221">MEQEEAQKPCYASYCLLADRPDFVPTLARWFWQEWAVVYRDLGLHSEQEVGADMHARCMNRDKIPLTLVAFVPGPDGADIPCATVTLDTEDLPTHKHINSWLVCVFVEEHHRGRGLAGALLTQILAKAREVGLPEVWLWTKDQTAAMYEKYGWVRKESAVYHGDQISIMQALLPRSDA</sequence>
<proteinExistence type="predicted"/>